<dbReference type="EMBL" id="QFQD01000057">
    <property type="protein sequence ID" value="PZQ80788.1"/>
    <property type="molecule type" value="Genomic_DNA"/>
</dbReference>
<gene>
    <name evidence="1" type="ORF">DI549_16025</name>
</gene>
<dbReference type="AlphaFoldDB" id="A0A2W5QUG0"/>
<name>A0A2W5QUG0_ANCNO</name>
<evidence type="ECO:0000313" key="1">
    <source>
        <dbReference type="EMBL" id="PZQ80788.1"/>
    </source>
</evidence>
<evidence type="ECO:0000313" key="2">
    <source>
        <dbReference type="Proteomes" id="UP000248887"/>
    </source>
</evidence>
<dbReference type="InterPro" id="IPR009962">
    <property type="entry name" value="DUF1488"/>
</dbReference>
<sequence>MTLAFPNPSRSFDRTRNAVRFTGYDGMFEVPFFIEIGALVKSTSEQRMSDTLEETSLSAFDASRASIHAAASKVYSGARRTNYILTAADIR</sequence>
<proteinExistence type="predicted"/>
<accession>A0A2W5QUG0</accession>
<reference evidence="1 2" key="1">
    <citation type="submission" date="2017-08" db="EMBL/GenBank/DDBJ databases">
        <title>Infants hospitalized years apart are colonized by the same room-sourced microbial strains.</title>
        <authorList>
            <person name="Brooks B."/>
            <person name="Olm M.R."/>
            <person name="Firek B.A."/>
            <person name="Baker R."/>
            <person name="Thomas B.C."/>
            <person name="Morowitz M.J."/>
            <person name="Banfield J.F."/>
        </authorList>
    </citation>
    <scope>NUCLEOTIDE SEQUENCE [LARGE SCALE GENOMIC DNA]</scope>
    <source>
        <strain evidence="1">S2_005_001_R2_27</strain>
    </source>
</reference>
<dbReference type="Proteomes" id="UP000248887">
    <property type="component" value="Unassembled WGS sequence"/>
</dbReference>
<comment type="caution">
    <text evidence="1">The sequence shown here is derived from an EMBL/GenBank/DDBJ whole genome shotgun (WGS) entry which is preliminary data.</text>
</comment>
<protein>
    <submittedName>
        <fullName evidence="1">DUF1488 domain-containing protein</fullName>
    </submittedName>
</protein>
<dbReference type="Pfam" id="PF07369">
    <property type="entry name" value="DUF1488"/>
    <property type="match status" value="1"/>
</dbReference>
<organism evidence="1 2">
    <name type="scientific">Ancylobacter novellus</name>
    <name type="common">Thiobacillus novellus</name>
    <dbReference type="NCBI Taxonomy" id="921"/>
    <lineage>
        <taxon>Bacteria</taxon>
        <taxon>Pseudomonadati</taxon>
        <taxon>Pseudomonadota</taxon>
        <taxon>Alphaproteobacteria</taxon>
        <taxon>Hyphomicrobiales</taxon>
        <taxon>Xanthobacteraceae</taxon>
        <taxon>Ancylobacter</taxon>
    </lineage>
</organism>